<protein>
    <submittedName>
        <fullName evidence="2">Uncharacterized protein</fullName>
    </submittedName>
</protein>
<keyword evidence="3" id="KW-1185">Reference proteome</keyword>
<evidence type="ECO:0000256" key="1">
    <source>
        <dbReference type="SAM" id="MobiDB-lite"/>
    </source>
</evidence>
<comment type="caution">
    <text evidence="2">The sequence shown here is derived from an EMBL/GenBank/DDBJ whole genome shotgun (WGS) entry which is preliminary data.</text>
</comment>
<evidence type="ECO:0000313" key="3">
    <source>
        <dbReference type="Proteomes" id="UP000738349"/>
    </source>
</evidence>
<reference evidence="2" key="1">
    <citation type="journal article" date="2021" name="Nat. Commun.">
        <title>Genetic determinants of endophytism in the Arabidopsis root mycobiome.</title>
        <authorList>
            <person name="Mesny F."/>
            <person name="Miyauchi S."/>
            <person name="Thiergart T."/>
            <person name="Pickel B."/>
            <person name="Atanasova L."/>
            <person name="Karlsson M."/>
            <person name="Huettel B."/>
            <person name="Barry K.W."/>
            <person name="Haridas S."/>
            <person name="Chen C."/>
            <person name="Bauer D."/>
            <person name="Andreopoulos W."/>
            <person name="Pangilinan J."/>
            <person name="LaButti K."/>
            <person name="Riley R."/>
            <person name="Lipzen A."/>
            <person name="Clum A."/>
            <person name="Drula E."/>
            <person name="Henrissat B."/>
            <person name="Kohler A."/>
            <person name="Grigoriev I.V."/>
            <person name="Martin F.M."/>
            <person name="Hacquard S."/>
        </authorList>
    </citation>
    <scope>NUCLEOTIDE SEQUENCE</scope>
    <source>
        <strain evidence="2">MPI-CAGE-AT-0147</strain>
    </source>
</reference>
<sequence>MQFTSANGIPTPVRYHKQRGSERCEKQSDGSRDLESLPCEGFDVVYCDDDDPKFSCAGIECVSGWHPGARAVSLAKGLALVFPQARSVAEMGSMSVCRDLLGHSAHRRRVSGTKMKKITAVCWAPEPSSSKTPCLPAPIIRETDQRRSKGKTVLITAVATNTGAHCGAIVNVIMCTLAEVLSIRLSGESGKEAEVEPLESDRFKKDTYGRRDPAGIRHLPEPLARDDERGQHFGGAPYRALTQGASMYLACWNSANE</sequence>
<accession>A0A9P9IQC8</accession>
<feature type="region of interest" description="Disordered" evidence="1">
    <location>
        <begin position="1"/>
        <end position="33"/>
    </location>
</feature>
<dbReference type="AlphaFoldDB" id="A0A9P9IQC8"/>
<dbReference type="EMBL" id="JAGMUV010000018">
    <property type="protein sequence ID" value="KAH7129212.1"/>
    <property type="molecule type" value="Genomic_DNA"/>
</dbReference>
<feature type="compositionally biased region" description="Basic and acidic residues" evidence="1">
    <location>
        <begin position="19"/>
        <end position="33"/>
    </location>
</feature>
<name>A0A9P9IQC8_9HYPO</name>
<dbReference type="Proteomes" id="UP000738349">
    <property type="component" value="Unassembled WGS sequence"/>
</dbReference>
<gene>
    <name evidence="2" type="ORF">EDB81DRAFT_764362</name>
</gene>
<evidence type="ECO:0000313" key="2">
    <source>
        <dbReference type="EMBL" id="KAH7129212.1"/>
    </source>
</evidence>
<feature type="region of interest" description="Disordered" evidence="1">
    <location>
        <begin position="205"/>
        <end position="231"/>
    </location>
</feature>
<proteinExistence type="predicted"/>
<organism evidence="2 3">
    <name type="scientific">Dactylonectria macrodidyma</name>
    <dbReference type="NCBI Taxonomy" id="307937"/>
    <lineage>
        <taxon>Eukaryota</taxon>
        <taxon>Fungi</taxon>
        <taxon>Dikarya</taxon>
        <taxon>Ascomycota</taxon>
        <taxon>Pezizomycotina</taxon>
        <taxon>Sordariomycetes</taxon>
        <taxon>Hypocreomycetidae</taxon>
        <taxon>Hypocreales</taxon>
        <taxon>Nectriaceae</taxon>
        <taxon>Dactylonectria</taxon>
    </lineage>
</organism>